<protein>
    <submittedName>
        <fullName evidence="1">Uncharacterized protein</fullName>
    </submittedName>
</protein>
<sequence length="265" mass="31383">MDNNIEDYNLLHAHPDKLLVRDDYQQVMKRVVYKFMKRGFFKGFAVDDLQQELNMAFLTQKMAYIQKNYKPNDGLLISYFERAVYNKCIDISKLSIHQQENRKEALEGYMIKPQNANPESKLIFQEILEGEVNKLKDYLRMFTRTKFRLLLLLKLYARIVLDKNDLTSYCPKIQAKTLKDFLATYGVPYSNKKDKEVYNDVIPLFNACDQKKNTPDALRKWINDRTQELMKMLNEGGEREYDKEKLKNLIQMLPKSPFSRSTTSK</sequence>
<organism evidence="1 2">
    <name type="scientific">Microscilla marina ATCC 23134</name>
    <dbReference type="NCBI Taxonomy" id="313606"/>
    <lineage>
        <taxon>Bacteria</taxon>
        <taxon>Pseudomonadati</taxon>
        <taxon>Bacteroidota</taxon>
        <taxon>Cytophagia</taxon>
        <taxon>Cytophagales</taxon>
        <taxon>Microscillaceae</taxon>
        <taxon>Microscilla</taxon>
    </lineage>
</organism>
<dbReference type="RefSeq" id="WP_002699682.1">
    <property type="nucleotide sequence ID" value="NZ_AAWS01000024.1"/>
</dbReference>
<gene>
    <name evidence="1" type="ORF">M23134_08286</name>
</gene>
<reference evidence="1 2" key="1">
    <citation type="submission" date="2007-01" db="EMBL/GenBank/DDBJ databases">
        <authorList>
            <person name="Haygood M."/>
            <person name="Podell S."/>
            <person name="Anderson C."/>
            <person name="Hopkinson B."/>
            <person name="Roe K."/>
            <person name="Barbeau K."/>
            <person name="Gaasterland T."/>
            <person name="Ferriera S."/>
            <person name="Johnson J."/>
            <person name="Kravitz S."/>
            <person name="Beeson K."/>
            <person name="Sutton G."/>
            <person name="Rogers Y.-H."/>
            <person name="Friedman R."/>
            <person name="Frazier M."/>
            <person name="Venter J.C."/>
        </authorList>
    </citation>
    <scope>NUCLEOTIDE SEQUENCE [LARGE SCALE GENOMIC DNA]</scope>
    <source>
        <strain evidence="1 2">ATCC 23134</strain>
    </source>
</reference>
<evidence type="ECO:0000313" key="1">
    <source>
        <dbReference type="EMBL" id="EAY27334.1"/>
    </source>
</evidence>
<comment type="caution">
    <text evidence="1">The sequence shown here is derived from an EMBL/GenBank/DDBJ whole genome shotgun (WGS) entry which is preliminary data.</text>
</comment>
<dbReference type="Proteomes" id="UP000004095">
    <property type="component" value="Unassembled WGS sequence"/>
</dbReference>
<evidence type="ECO:0000313" key="2">
    <source>
        <dbReference type="Proteomes" id="UP000004095"/>
    </source>
</evidence>
<name>A1ZQG2_MICM2</name>
<dbReference type="OrthoDB" id="1541101at2"/>
<dbReference type="EMBL" id="AAWS01000024">
    <property type="protein sequence ID" value="EAY27334.1"/>
    <property type="molecule type" value="Genomic_DNA"/>
</dbReference>
<proteinExistence type="predicted"/>
<dbReference type="AlphaFoldDB" id="A1ZQG2"/>
<keyword evidence="2" id="KW-1185">Reference proteome</keyword>
<accession>A1ZQG2</accession>